<organism evidence="1 2">
    <name type="scientific">Paraburkholderia phymatum (strain DSM 17167 / CIP 108236 / LMG 21445 / STM815)</name>
    <name type="common">Burkholderia phymatum</name>
    <dbReference type="NCBI Taxonomy" id="391038"/>
    <lineage>
        <taxon>Bacteria</taxon>
        <taxon>Pseudomonadati</taxon>
        <taxon>Pseudomonadota</taxon>
        <taxon>Betaproteobacteria</taxon>
        <taxon>Burkholderiales</taxon>
        <taxon>Burkholderiaceae</taxon>
        <taxon>Paraburkholderia</taxon>
    </lineage>
</organism>
<sequence>MYLCKTQLLAGHCRDGRADSPTGRSAFMRRAVWRGRLRADVCVSEQDTSPMQTGIAEARLQTAAAGAVPFVAYVGAGFRYSRVRALEPSPLACAMR</sequence>
<protein>
    <submittedName>
        <fullName evidence="1">Uncharacterized protein</fullName>
    </submittedName>
</protein>
<reference evidence="2" key="1">
    <citation type="journal article" date="2014" name="Stand. Genomic Sci.">
        <title>Complete genome sequence of Burkholderia phymatum STM815(T), a broad host range and efficient nitrogen-fixing symbiont of Mimosa species.</title>
        <authorList>
            <person name="Moulin L."/>
            <person name="Klonowska A."/>
            <person name="Caroline B."/>
            <person name="Booth K."/>
            <person name="Vriezen J.A."/>
            <person name="Melkonian R."/>
            <person name="James E.K."/>
            <person name="Young J.P."/>
            <person name="Bena G."/>
            <person name="Hauser L."/>
            <person name="Land M."/>
            <person name="Kyrpides N."/>
            <person name="Bruce D."/>
            <person name="Chain P."/>
            <person name="Copeland A."/>
            <person name="Pitluck S."/>
            <person name="Woyke T."/>
            <person name="Lizotte-Waniewski M."/>
            <person name="Bristow J."/>
            <person name="Riley M."/>
        </authorList>
    </citation>
    <scope>NUCLEOTIDE SEQUENCE [LARGE SCALE GENOMIC DNA]</scope>
    <source>
        <strain evidence="2">DSM 17167 / CIP 108236 / LMG 21445 / STM815</strain>
    </source>
</reference>
<keyword evidence="2" id="KW-1185">Reference proteome</keyword>
<proteinExistence type="predicted"/>
<dbReference type="EMBL" id="CP001044">
    <property type="protein sequence ID" value="ACC72817.1"/>
    <property type="molecule type" value="Genomic_DNA"/>
</dbReference>
<gene>
    <name evidence="1" type="ordered locus">Bphy_3682</name>
</gene>
<dbReference type="AlphaFoldDB" id="B2JMM3"/>
<accession>B2JMM3</accession>
<evidence type="ECO:0000313" key="1">
    <source>
        <dbReference type="EMBL" id="ACC72817.1"/>
    </source>
</evidence>
<evidence type="ECO:0000313" key="2">
    <source>
        <dbReference type="Proteomes" id="UP000001192"/>
    </source>
</evidence>
<dbReference type="HOGENOM" id="CLU_2354398_0_0_4"/>
<dbReference type="Proteomes" id="UP000001192">
    <property type="component" value="Chromosome 2"/>
</dbReference>
<dbReference type="KEGG" id="bph:Bphy_3682"/>
<name>B2JMM3_PARP8</name>
<dbReference type="STRING" id="391038.Bphy_3682"/>